<gene>
    <name evidence="1" type="ORF">PXH69_24760</name>
</gene>
<dbReference type="Proteomes" id="UP001217325">
    <property type="component" value="Unassembled WGS sequence"/>
</dbReference>
<accession>A0AAW6LLW2</accession>
<evidence type="ECO:0000313" key="1">
    <source>
        <dbReference type="EMBL" id="MDE8648183.1"/>
    </source>
</evidence>
<organism evidence="1 2">
    <name type="scientific">Rhodococcus qingshengii</name>
    <dbReference type="NCBI Taxonomy" id="334542"/>
    <lineage>
        <taxon>Bacteria</taxon>
        <taxon>Bacillati</taxon>
        <taxon>Actinomycetota</taxon>
        <taxon>Actinomycetes</taxon>
        <taxon>Mycobacteriales</taxon>
        <taxon>Nocardiaceae</taxon>
        <taxon>Rhodococcus</taxon>
        <taxon>Rhodococcus erythropolis group</taxon>
    </lineage>
</organism>
<proteinExistence type="predicted"/>
<dbReference type="AlphaFoldDB" id="A0AAW6LLW2"/>
<evidence type="ECO:0000313" key="2">
    <source>
        <dbReference type="Proteomes" id="UP001217325"/>
    </source>
</evidence>
<comment type="caution">
    <text evidence="1">The sequence shown here is derived from an EMBL/GenBank/DDBJ whole genome shotgun (WGS) entry which is preliminary data.</text>
</comment>
<name>A0AAW6LLW2_RHOSG</name>
<sequence>MILNLDQAIANSFKNFHTKGFDYICLYRSPELTQKIYFFDGDASKLPEVVNPHDHRYEFYTQTIAGEVENIRFVRSVDEEGIHVFQKFDYLTPLNGGNGFTWAGEESLVAHSRRRYKPRGNYWMAAHELHTIRMVENETVIMLEQYKDVVPVGVPTSTYIRDGKAPELTGLYDKFTADEIIAKLTRLQERVPTFDLPEFQ</sequence>
<dbReference type="RefSeq" id="WP_275232422.1">
    <property type="nucleotide sequence ID" value="NZ_JARDXE010000017.1"/>
</dbReference>
<protein>
    <submittedName>
        <fullName evidence="1">Uncharacterized protein</fullName>
    </submittedName>
</protein>
<dbReference type="EMBL" id="JARDXE010000017">
    <property type="protein sequence ID" value="MDE8648183.1"/>
    <property type="molecule type" value="Genomic_DNA"/>
</dbReference>
<reference evidence="1" key="1">
    <citation type="submission" date="2023-02" db="EMBL/GenBank/DDBJ databases">
        <title>A novel hydrolase synthesized by Rhodococcus erythropolis HQ is responsible for the detoxification of Zearalenone.</title>
        <authorList>
            <person name="Hu J."/>
            <person name="Xu J."/>
        </authorList>
    </citation>
    <scope>NUCLEOTIDE SEQUENCE</scope>
    <source>
        <strain evidence="1">HQ</strain>
    </source>
</reference>